<dbReference type="SUPFAM" id="SSF49265">
    <property type="entry name" value="Fibronectin type III"/>
    <property type="match status" value="5"/>
</dbReference>
<feature type="domain" description="Fibronectin type-III" evidence="5">
    <location>
        <begin position="355"/>
        <end position="454"/>
    </location>
</feature>
<dbReference type="InterPro" id="IPR050713">
    <property type="entry name" value="RTP_Phos/Ushers"/>
</dbReference>
<dbReference type="PhylomeDB" id="D7EJN5"/>
<feature type="domain" description="Fibronectin type-III" evidence="5">
    <location>
        <begin position="667"/>
        <end position="756"/>
    </location>
</feature>
<dbReference type="FunFam" id="2.60.40.10:FF:000028">
    <property type="entry name" value="Neuronal cell adhesion molecule"/>
    <property type="match status" value="1"/>
</dbReference>
<feature type="region of interest" description="Disordered" evidence="2">
    <location>
        <begin position="944"/>
        <end position="985"/>
    </location>
</feature>
<evidence type="ECO:0000313" key="6">
    <source>
        <dbReference type="EMBL" id="EFA12822.1"/>
    </source>
</evidence>
<feature type="domain" description="Fibronectin type-III" evidence="5">
    <location>
        <begin position="559"/>
        <end position="662"/>
    </location>
</feature>
<proteinExistence type="predicted"/>
<name>D7EJN5_TRICA</name>
<gene>
    <name evidence="6" type="primary">AUGUSTUS-3.0.2_01874</name>
    <name evidence="6" type="ORF">TcasGA2_TC001874</name>
</gene>
<dbReference type="HOGENOM" id="CLU_005419_0_0_1"/>
<organism evidence="6 7">
    <name type="scientific">Tribolium castaneum</name>
    <name type="common">Red flour beetle</name>
    <dbReference type="NCBI Taxonomy" id="7070"/>
    <lineage>
        <taxon>Eukaryota</taxon>
        <taxon>Metazoa</taxon>
        <taxon>Ecdysozoa</taxon>
        <taxon>Arthropoda</taxon>
        <taxon>Hexapoda</taxon>
        <taxon>Insecta</taxon>
        <taxon>Pterygota</taxon>
        <taxon>Neoptera</taxon>
        <taxon>Endopterygota</taxon>
        <taxon>Coleoptera</taxon>
        <taxon>Polyphaga</taxon>
        <taxon>Cucujiformia</taxon>
        <taxon>Tenebrionidae</taxon>
        <taxon>Tenebrionidae incertae sedis</taxon>
        <taxon>Tribolium</taxon>
    </lineage>
</organism>
<dbReference type="OMA" id="NLTYCQR"/>
<dbReference type="GO" id="GO:0043235">
    <property type="term" value="C:receptor complex"/>
    <property type="evidence" value="ECO:0000318"/>
    <property type="project" value="GO_Central"/>
</dbReference>
<dbReference type="AlphaFoldDB" id="D7EJN5"/>
<feature type="compositionally biased region" description="Polar residues" evidence="2">
    <location>
        <begin position="947"/>
        <end position="969"/>
    </location>
</feature>
<feature type="signal peptide" evidence="4">
    <location>
        <begin position="1"/>
        <end position="25"/>
    </location>
</feature>
<dbReference type="InterPro" id="IPR003961">
    <property type="entry name" value="FN3_dom"/>
</dbReference>
<dbReference type="GO" id="GO:0019221">
    <property type="term" value="P:cytokine-mediated signaling pathway"/>
    <property type="evidence" value="ECO:0000318"/>
    <property type="project" value="GO_Central"/>
</dbReference>
<dbReference type="InterPro" id="IPR013783">
    <property type="entry name" value="Ig-like_fold"/>
</dbReference>
<dbReference type="GO" id="GO:0009897">
    <property type="term" value="C:external side of plasma membrane"/>
    <property type="evidence" value="ECO:0000318"/>
    <property type="project" value="GO_Central"/>
</dbReference>
<evidence type="ECO:0000256" key="2">
    <source>
        <dbReference type="SAM" id="MobiDB-lite"/>
    </source>
</evidence>
<dbReference type="EMBL" id="KQ971307">
    <property type="protein sequence ID" value="EFA12822.1"/>
    <property type="molecule type" value="Genomic_DNA"/>
</dbReference>
<dbReference type="InterPro" id="IPR036116">
    <property type="entry name" value="FN3_sf"/>
</dbReference>
<dbReference type="STRING" id="7070.D7EJN5"/>
<dbReference type="OrthoDB" id="6381660at2759"/>
<keyword evidence="4" id="KW-0732">Signal</keyword>
<dbReference type="KEGG" id="tca:100142217"/>
<dbReference type="GO" id="GO:0004896">
    <property type="term" value="F:cytokine receptor activity"/>
    <property type="evidence" value="ECO:0000318"/>
    <property type="project" value="GO_Central"/>
</dbReference>
<dbReference type="SMART" id="SM00060">
    <property type="entry name" value="FN3"/>
    <property type="match status" value="5"/>
</dbReference>
<dbReference type="Proteomes" id="UP000007266">
    <property type="component" value="Linkage group 1"/>
</dbReference>
<feature type="transmembrane region" description="Helical" evidence="3">
    <location>
        <begin position="862"/>
        <end position="883"/>
    </location>
</feature>
<keyword evidence="3" id="KW-0812">Transmembrane</keyword>
<dbReference type="FunCoup" id="D7EJN5">
    <property type="interactions" value="59"/>
</dbReference>
<feature type="chain" id="PRO_5003095030" evidence="4">
    <location>
        <begin position="26"/>
        <end position="1100"/>
    </location>
</feature>
<evidence type="ECO:0000256" key="1">
    <source>
        <dbReference type="ARBA" id="ARBA00022737"/>
    </source>
</evidence>
<reference evidence="6 7" key="1">
    <citation type="journal article" date="2008" name="Nature">
        <title>The genome of the model beetle and pest Tribolium castaneum.</title>
        <authorList>
            <consortium name="Tribolium Genome Sequencing Consortium"/>
            <person name="Richards S."/>
            <person name="Gibbs R.A."/>
            <person name="Weinstock G.M."/>
            <person name="Brown S.J."/>
            <person name="Denell R."/>
            <person name="Beeman R.W."/>
            <person name="Gibbs R."/>
            <person name="Beeman R.W."/>
            <person name="Brown S.J."/>
            <person name="Bucher G."/>
            <person name="Friedrich M."/>
            <person name="Grimmelikhuijzen C.J."/>
            <person name="Klingler M."/>
            <person name="Lorenzen M."/>
            <person name="Richards S."/>
            <person name="Roth S."/>
            <person name="Schroder R."/>
            <person name="Tautz D."/>
            <person name="Zdobnov E.M."/>
            <person name="Muzny D."/>
            <person name="Gibbs R.A."/>
            <person name="Weinstock G.M."/>
            <person name="Attaway T."/>
            <person name="Bell S."/>
            <person name="Buhay C.J."/>
            <person name="Chandrabose M.N."/>
            <person name="Chavez D."/>
            <person name="Clerk-Blankenburg K.P."/>
            <person name="Cree A."/>
            <person name="Dao M."/>
            <person name="Davis C."/>
            <person name="Chacko J."/>
            <person name="Dinh H."/>
            <person name="Dugan-Rocha S."/>
            <person name="Fowler G."/>
            <person name="Garner T.T."/>
            <person name="Garnes J."/>
            <person name="Gnirke A."/>
            <person name="Hawes A."/>
            <person name="Hernandez J."/>
            <person name="Hines S."/>
            <person name="Holder M."/>
            <person name="Hume J."/>
            <person name="Jhangiani S.N."/>
            <person name="Joshi V."/>
            <person name="Khan Z.M."/>
            <person name="Jackson L."/>
            <person name="Kovar C."/>
            <person name="Kowis A."/>
            <person name="Lee S."/>
            <person name="Lewis L.R."/>
            <person name="Margolis J."/>
            <person name="Morgan M."/>
            <person name="Nazareth L.V."/>
            <person name="Nguyen N."/>
            <person name="Okwuonu G."/>
            <person name="Parker D."/>
            <person name="Richards S."/>
            <person name="Ruiz S.J."/>
            <person name="Santibanez J."/>
            <person name="Savard J."/>
            <person name="Scherer S.E."/>
            <person name="Schneider B."/>
            <person name="Sodergren E."/>
            <person name="Tautz D."/>
            <person name="Vattahil S."/>
            <person name="Villasana D."/>
            <person name="White C.S."/>
            <person name="Wright R."/>
            <person name="Park Y."/>
            <person name="Beeman R.W."/>
            <person name="Lord J."/>
            <person name="Oppert B."/>
            <person name="Lorenzen M."/>
            <person name="Brown S."/>
            <person name="Wang L."/>
            <person name="Savard J."/>
            <person name="Tautz D."/>
            <person name="Richards S."/>
            <person name="Weinstock G."/>
            <person name="Gibbs R.A."/>
            <person name="Liu Y."/>
            <person name="Worley K."/>
            <person name="Weinstock G."/>
            <person name="Elsik C.G."/>
            <person name="Reese J.T."/>
            <person name="Elhaik E."/>
            <person name="Landan G."/>
            <person name="Graur D."/>
            <person name="Arensburger P."/>
            <person name="Atkinson P."/>
            <person name="Beeman R.W."/>
            <person name="Beidler J."/>
            <person name="Brown S.J."/>
            <person name="Demuth J.P."/>
            <person name="Drury D.W."/>
            <person name="Du Y.Z."/>
            <person name="Fujiwara H."/>
            <person name="Lorenzen M."/>
            <person name="Maselli V."/>
            <person name="Osanai M."/>
            <person name="Park Y."/>
            <person name="Robertson H.M."/>
            <person name="Tu Z."/>
            <person name="Wang J.J."/>
            <person name="Wang S."/>
            <person name="Richards S."/>
            <person name="Song H."/>
            <person name="Zhang L."/>
            <person name="Sodergren E."/>
            <person name="Werner D."/>
            <person name="Stanke M."/>
            <person name="Morgenstern B."/>
            <person name="Solovyev V."/>
            <person name="Kosarev P."/>
            <person name="Brown G."/>
            <person name="Chen H.C."/>
            <person name="Ermolaeva O."/>
            <person name="Hlavina W."/>
            <person name="Kapustin Y."/>
            <person name="Kiryutin B."/>
            <person name="Kitts P."/>
            <person name="Maglott D."/>
            <person name="Pruitt K."/>
            <person name="Sapojnikov V."/>
            <person name="Souvorov A."/>
            <person name="Mackey A.J."/>
            <person name="Waterhouse R.M."/>
            <person name="Wyder S."/>
            <person name="Zdobnov E.M."/>
            <person name="Zdobnov E.M."/>
            <person name="Wyder S."/>
            <person name="Kriventseva E.V."/>
            <person name="Kadowaki T."/>
            <person name="Bork P."/>
            <person name="Aranda M."/>
            <person name="Bao R."/>
            <person name="Beermann A."/>
            <person name="Berns N."/>
            <person name="Bolognesi R."/>
            <person name="Bonneton F."/>
            <person name="Bopp D."/>
            <person name="Brown S.J."/>
            <person name="Bucher G."/>
            <person name="Butts T."/>
            <person name="Chaumot A."/>
            <person name="Denell R.E."/>
            <person name="Ferrier D.E."/>
            <person name="Friedrich M."/>
            <person name="Gordon C.M."/>
            <person name="Jindra M."/>
            <person name="Klingler M."/>
            <person name="Lan Q."/>
            <person name="Lattorff H.M."/>
            <person name="Laudet V."/>
            <person name="von Levetsow C."/>
            <person name="Liu Z."/>
            <person name="Lutz R."/>
            <person name="Lynch J.A."/>
            <person name="da Fonseca R.N."/>
            <person name="Posnien N."/>
            <person name="Reuter R."/>
            <person name="Roth S."/>
            <person name="Savard J."/>
            <person name="Schinko J.B."/>
            <person name="Schmitt C."/>
            <person name="Schoppmeier M."/>
            <person name="Schroder R."/>
            <person name="Shippy T.D."/>
            <person name="Simonnet F."/>
            <person name="Marques-Souza H."/>
            <person name="Tautz D."/>
            <person name="Tomoyasu Y."/>
            <person name="Trauner J."/>
            <person name="Van der Zee M."/>
            <person name="Vervoort M."/>
            <person name="Wittkopp N."/>
            <person name="Wimmer E.A."/>
            <person name="Yang X."/>
            <person name="Jones A.K."/>
            <person name="Sattelle D.B."/>
            <person name="Ebert P.R."/>
            <person name="Nelson D."/>
            <person name="Scott J.G."/>
            <person name="Beeman R.W."/>
            <person name="Muthukrishnan S."/>
            <person name="Kramer K.J."/>
            <person name="Arakane Y."/>
            <person name="Beeman R.W."/>
            <person name="Zhu Q."/>
            <person name="Hogenkamp D."/>
            <person name="Dixit R."/>
            <person name="Oppert B."/>
            <person name="Jiang H."/>
            <person name="Zou Z."/>
            <person name="Marshall J."/>
            <person name="Elpidina E."/>
            <person name="Vinokurov K."/>
            <person name="Oppert C."/>
            <person name="Zou Z."/>
            <person name="Evans J."/>
            <person name="Lu Z."/>
            <person name="Zhao P."/>
            <person name="Sumathipala N."/>
            <person name="Altincicek B."/>
            <person name="Vilcinskas A."/>
            <person name="Williams M."/>
            <person name="Hultmark D."/>
            <person name="Hetru C."/>
            <person name="Jiang H."/>
            <person name="Grimmelikhuijzen C.J."/>
            <person name="Hauser F."/>
            <person name="Cazzamali G."/>
            <person name="Williamson M."/>
            <person name="Park Y."/>
            <person name="Li B."/>
            <person name="Tanaka Y."/>
            <person name="Predel R."/>
            <person name="Neupert S."/>
            <person name="Schachtner J."/>
            <person name="Verleyen P."/>
            <person name="Raible F."/>
            <person name="Bork P."/>
            <person name="Friedrich M."/>
            <person name="Walden K.K."/>
            <person name="Robertson H.M."/>
            <person name="Angeli S."/>
            <person name="Foret S."/>
            <person name="Bucher G."/>
            <person name="Schuetz S."/>
            <person name="Maleszka R."/>
            <person name="Wimmer E.A."/>
            <person name="Beeman R.W."/>
            <person name="Lorenzen M."/>
            <person name="Tomoyasu Y."/>
            <person name="Miller S.C."/>
            <person name="Grossmann D."/>
            <person name="Bucher G."/>
        </authorList>
    </citation>
    <scope>NUCLEOTIDE SEQUENCE [LARGE SCALE GENOMIC DNA]</scope>
    <source>
        <strain evidence="6 7">Georgia GA2</strain>
    </source>
</reference>
<keyword evidence="3" id="KW-0472">Membrane</keyword>
<dbReference type="Pfam" id="PF00041">
    <property type="entry name" value="fn3"/>
    <property type="match status" value="2"/>
</dbReference>
<dbReference type="eggNOG" id="ENOG502QTMM">
    <property type="taxonomic scope" value="Eukaryota"/>
</dbReference>
<dbReference type="CDD" id="cd00063">
    <property type="entry name" value="FN3"/>
    <property type="match status" value="3"/>
</dbReference>
<feature type="domain" description="Fibronectin type-III" evidence="5">
    <location>
        <begin position="760"/>
        <end position="861"/>
    </location>
</feature>
<keyword evidence="1" id="KW-0677">Repeat</keyword>
<reference evidence="6 7" key="2">
    <citation type="journal article" date="2010" name="Nucleic Acids Res.">
        <title>BeetleBase in 2010: revisions to provide comprehensive genomic information for Tribolium castaneum.</title>
        <authorList>
            <person name="Kim H.S."/>
            <person name="Murphy T."/>
            <person name="Xia J."/>
            <person name="Caragea D."/>
            <person name="Park Y."/>
            <person name="Beeman R.W."/>
            <person name="Lorenzen M.D."/>
            <person name="Butcher S."/>
            <person name="Manak J.R."/>
            <person name="Brown S.J."/>
        </authorList>
    </citation>
    <scope>GENOME REANNOTATION</scope>
    <source>
        <strain evidence="6 7">Georgia GA2</strain>
    </source>
</reference>
<dbReference type="PANTHER" id="PTHR46957:SF3">
    <property type="entry name" value="CYTOKINE RECEPTOR"/>
    <property type="match status" value="1"/>
</dbReference>
<keyword evidence="7" id="KW-1185">Reference proteome</keyword>
<evidence type="ECO:0000256" key="4">
    <source>
        <dbReference type="SAM" id="SignalP"/>
    </source>
</evidence>
<dbReference type="PANTHER" id="PTHR46957">
    <property type="entry name" value="CYTOKINE RECEPTOR"/>
    <property type="match status" value="1"/>
</dbReference>
<evidence type="ECO:0000313" key="7">
    <source>
        <dbReference type="Proteomes" id="UP000007266"/>
    </source>
</evidence>
<accession>D7EJN5</accession>
<sequence>MDLKRWGHFYMKVFLLFGTGGLVLAMEPMCSPGLDFGGYTVPQGDIVIEYGNPLDIICVLLNNSKNILGPDASLNLSFVRNQDAVPPEMIEVINSTAIKLHIDKPPKVSSDTYSCLQYNKSAVCMNCVTVGTKPQPVTDFECISYNYDNLTCTWTPPENYIKTTYNLTFTLGGRAARYIQACPHIDYSEKTKRMSCMWNVSTTPQYRQVHEVYNFNLTMENKFGTHRQSYPFQHFAHVLSGPPENLTVINTTSSSIYLYWMVPLSMRTFWPGVHHRILYQCEYYEKKWHFGGEIKENPKRYEIYFNLTNLKYAHALCDIRVSLRSAKALPSDESMWSNNASITVWTSSKIPDEPPETNVGSFEVVAFGNSLQNREAYVYWKQIKEEQKNGPDFHYGIAVEGEPAIRPVEFTNTYAKFENLSISTSYTFNIWSENSNGTSARKSSVFIPKQTDRIKEPWSFTKVEFGDGVYELTWVAPKLLDNQYITNYTIFSCSNERDRPYQCNGMLNWTVVSSNTTSKTMIVEKNKIFQFAISANTHNGSSGMLWASCTVIHNKNMGKMKNVWINSVGSTFIEVGWKLDCADRIGSVEGYVVYYCPIKSPMHTECKAPQANRTFDGTSMLSSGNITDLNPYTTYMLTVSVKTKHTTFSQQSDPLYNTTLEDAPSTPPRDVTIQKVTNSSIRVAWKPPEALNGIIRDYVVYCCVKGSLCEKIPVKTELNYTITGLKSFENYSIELEACTTKCSGKSERLQVTTSMGYPSKIRKPTVDLRNDTSITIVWNEPEEPSGRNDYYVVQFRQKHKSENKTFQYNTTKRKFVIENCGDGGKFNAFYISVKAVNKIDNRSYDGPWSDELENYCETPINYIMYLLLFVAIVAVVSVGFFSTRLYNHCKFMRDVEVKLPPGLAPVVADHTLVPWSTEKRQDPGDSHSPPDEELLLVKMSEGRHFSGDSSGCSSGHESVTSSLESGTHISSSSDSGTEQPAAYSVMEASSDTPYISVTGGSEASSPYVMTGDAVKTINPGYIPFTQPPDFGGGLDAKGDSPYISVTATDATKMGYKPSSEVSDESSPYVMTGDAPKTINPGYIPFNQTEPMKNSYVHITF</sequence>
<dbReference type="PROSITE" id="PS50853">
    <property type="entry name" value="FN3"/>
    <property type="match status" value="4"/>
</dbReference>
<keyword evidence="3" id="KW-1133">Transmembrane helix</keyword>
<evidence type="ECO:0000259" key="5">
    <source>
        <dbReference type="PROSITE" id="PS50853"/>
    </source>
</evidence>
<evidence type="ECO:0000256" key="3">
    <source>
        <dbReference type="SAM" id="Phobius"/>
    </source>
</evidence>
<dbReference type="InParanoid" id="D7EJN5"/>
<protein>
    <submittedName>
        <fullName evidence="6">Domeless</fullName>
    </submittedName>
</protein>
<dbReference type="Pfam" id="PF25552">
    <property type="entry name" value="LIFR_D4"/>
    <property type="match status" value="1"/>
</dbReference>
<dbReference type="GO" id="GO:0019955">
    <property type="term" value="F:cytokine binding"/>
    <property type="evidence" value="ECO:0000318"/>
    <property type="project" value="GO_Central"/>
</dbReference>
<dbReference type="Gene3D" id="2.60.40.10">
    <property type="entry name" value="Immunoglobulins"/>
    <property type="match status" value="7"/>
</dbReference>